<reference evidence="3" key="2">
    <citation type="journal article" date="2017" name="Nat. Plants">
        <title>The Aegilops tauschii genome reveals multiple impacts of transposons.</title>
        <authorList>
            <person name="Zhao G."/>
            <person name="Zou C."/>
            <person name="Li K."/>
            <person name="Wang K."/>
            <person name="Li T."/>
            <person name="Gao L."/>
            <person name="Zhang X."/>
            <person name="Wang H."/>
            <person name="Yang Z."/>
            <person name="Liu X."/>
            <person name="Jiang W."/>
            <person name="Mao L."/>
            <person name="Kong X."/>
            <person name="Jiao Y."/>
            <person name="Jia J."/>
        </authorList>
    </citation>
    <scope>NUCLEOTIDE SEQUENCE [LARGE SCALE GENOMIC DNA]</scope>
    <source>
        <strain evidence="3">cv. AL8/78</strain>
    </source>
</reference>
<dbReference type="Proteomes" id="UP000015105">
    <property type="component" value="Chromosome 3D"/>
</dbReference>
<proteinExistence type="predicted"/>
<reference evidence="2" key="5">
    <citation type="journal article" date="2021" name="G3 (Bethesda)">
        <title>Aegilops tauschii genome assembly Aet v5.0 features greater sequence contiguity and improved annotation.</title>
        <authorList>
            <person name="Wang L."/>
            <person name="Zhu T."/>
            <person name="Rodriguez J.C."/>
            <person name="Deal K.R."/>
            <person name="Dubcovsky J."/>
            <person name="McGuire P.E."/>
            <person name="Lux T."/>
            <person name="Spannagl M."/>
            <person name="Mayer K.F.X."/>
            <person name="Baldrich P."/>
            <person name="Meyers B.C."/>
            <person name="Huo N."/>
            <person name="Gu Y.Q."/>
            <person name="Zhou H."/>
            <person name="Devos K.M."/>
            <person name="Bennetzen J.L."/>
            <person name="Unver T."/>
            <person name="Budak H."/>
            <person name="Gulick P.J."/>
            <person name="Galiba G."/>
            <person name="Kalapos B."/>
            <person name="Nelson D.R."/>
            <person name="Li P."/>
            <person name="You F.M."/>
            <person name="Luo M.C."/>
            <person name="Dvorak J."/>
        </authorList>
    </citation>
    <scope>NUCLEOTIDE SEQUENCE [LARGE SCALE GENOMIC DNA]</scope>
    <source>
        <strain evidence="2">cv. AL8/78</strain>
    </source>
</reference>
<accession>A0A453E2N7</accession>
<dbReference type="Gramene" id="AET3Gv20199000.1">
    <property type="protein sequence ID" value="AET3Gv20199000.1"/>
    <property type="gene ID" value="AET3Gv20199000"/>
</dbReference>
<name>A0A453E2N7_AEGTS</name>
<organism evidence="2 3">
    <name type="scientific">Aegilops tauschii subsp. strangulata</name>
    <name type="common">Goatgrass</name>
    <dbReference type="NCBI Taxonomy" id="200361"/>
    <lineage>
        <taxon>Eukaryota</taxon>
        <taxon>Viridiplantae</taxon>
        <taxon>Streptophyta</taxon>
        <taxon>Embryophyta</taxon>
        <taxon>Tracheophyta</taxon>
        <taxon>Spermatophyta</taxon>
        <taxon>Magnoliopsida</taxon>
        <taxon>Liliopsida</taxon>
        <taxon>Poales</taxon>
        <taxon>Poaceae</taxon>
        <taxon>BOP clade</taxon>
        <taxon>Pooideae</taxon>
        <taxon>Triticodae</taxon>
        <taxon>Triticeae</taxon>
        <taxon>Triticinae</taxon>
        <taxon>Aegilops</taxon>
    </lineage>
</organism>
<feature type="region of interest" description="Disordered" evidence="1">
    <location>
        <begin position="70"/>
        <end position="124"/>
    </location>
</feature>
<protein>
    <submittedName>
        <fullName evidence="2">Uncharacterized protein</fullName>
    </submittedName>
</protein>
<evidence type="ECO:0000256" key="1">
    <source>
        <dbReference type="SAM" id="MobiDB-lite"/>
    </source>
</evidence>
<reference evidence="2" key="4">
    <citation type="submission" date="2019-03" db="UniProtKB">
        <authorList>
            <consortium name="EnsemblPlants"/>
        </authorList>
    </citation>
    <scope>IDENTIFICATION</scope>
</reference>
<feature type="region of interest" description="Disordered" evidence="1">
    <location>
        <begin position="1"/>
        <end position="24"/>
    </location>
</feature>
<reference evidence="2" key="3">
    <citation type="journal article" date="2017" name="Nature">
        <title>Genome sequence of the progenitor of the wheat D genome Aegilops tauschii.</title>
        <authorList>
            <person name="Luo M.C."/>
            <person name="Gu Y.Q."/>
            <person name="Puiu D."/>
            <person name="Wang H."/>
            <person name="Twardziok S.O."/>
            <person name="Deal K.R."/>
            <person name="Huo N."/>
            <person name="Zhu T."/>
            <person name="Wang L."/>
            <person name="Wang Y."/>
            <person name="McGuire P.E."/>
            <person name="Liu S."/>
            <person name="Long H."/>
            <person name="Ramasamy R.K."/>
            <person name="Rodriguez J.C."/>
            <person name="Van S.L."/>
            <person name="Yuan L."/>
            <person name="Wang Z."/>
            <person name="Xia Z."/>
            <person name="Xiao L."/>
            <person name="Anderson O.D."/>
            <person name="Ouyang S."/>
            <person name="Liang Y."/>
            <person name="Zimin A.V."/>
            <person name="Pertea G."/>
            <person name="Qi P."/>
            <person name="Bennetzen J.L."/>
            <person name="Dai X."/>
            <person name="Dawson M.W."/>
            <person name="Muller H.G."/>
            <person name="Kugler K."/>
            <person name="Rivarola-Duarte L."/>
            <person name="Spannagl M."/>
            <person name="Mayer K.F.X."/>
            <person name="Lu F.H."/>
            <person name="Bevan M.W."/>
            <person name="Leroy P."/>
            <person name="Li P."/>
            <person name="You F.M."/>
            <person name="Sun Q."/>
            <person name="Liu Z."/>
            <person name="Lyons E."/>
            <person name="Wicker T."/>
            <person name="Salzberg S.L."/>
            <person name="Devos K.M."/>
            <person name="Dvorak J."/>
        </authorList>
    </citation>
    <scope>NUCLEOTIDE SEQUENCE [LARGE SCALE GENOMIC DNA]</scope>
    <source>
        <strain evidence="2">cv. AL8/78</strain>
    </source>
</reference>
<reference evidence="3" key="1">
    <citation type="journal article" date="2014" name="Science">
        <title>Ancient hybridizations among the ancestral genomes of bread wheat.</title>
        <authorList>
            <consortium name="International Wheat Genome Sequencing Consortium,"/>
            <person name="Marcussen T."/>
            <person name="Sandve S.R."/>
            <person name="Heier L."/>
            <person name="Spannagl M."/>
            <person name="Pfeifer M."/>
            <person name="Jakobsen K.S."/>
            <person name="Wulff B.B."/>
            <person name="Steuernagel B."/>
            <person name="Mayer K.F."/>
            <person name="Olsen O.A."/>
        </authorList>
    </citation>
    <scope>NUCLEOTIDE SEQUENCE [LARGE SCALE GENOMIC DNA]</scope>
    <source>
        <strain evidence="3">cv. AL8/78</strain>
    </source>
</reference>
<dbReference type="AlphaFoldDB" id="A0A453E2N7"/>
<feature type="compositionally biased region" description="Polar residues" evidence="1">
    <location>
        <begin position="90"/>
        <end position="106"/>
    </location>
</feature>
<keyword evidence="3" id="KW-1185">Reference proteome</keyword>
<dbReference type="EnsemblPlants" id="AET3Gv20199000.1">
    <property type="protein sequence ID" value="AET3Gv20199000.1"/>
    <property type="gene ID" value="AET3Gv20199000"/>
</dbReference>
<evidence type="ECO:0000313" key="3">
    <source>
        <dbReference type="Proteomes" id="UP000015105"/>
    </source>
</evidence>
<sequence length="124" mass="12740">MHRRRRAGTATAHRRLCSGLDPDGAILLSSPNPPTPAPFRFLAAARAAPSDVLTCAEPATTLALLAAAAGRADEGGGATTWPRREPALSASGTSESSARILTQHLTTPPPMPPGSPGKRWLAAS</sequence>
<evidence type="ECO:0000313" key="2">
    <source>
        <dbReference type="EnsemblPlants" id="AET3Gv20199000.1"/>
    </source>
</evidence>
<feature type="compositionally biased region" description="Basic residues" evidence="1">
    <location>
        <begin position="1"/>
        <end position="16"/>
    </location>
</feature>